<keyword evidence="2" id="KW-1185">Reference proteome</keyword>
<organism evidence="1 2">
    <name type="scientific">Solanum verrucosum</name>
    <dbReference type="NCBI Taxonomy" id="315347"/>
    <lineage>
        <taxon>Eukaryota</taxon>
        <taxon>Viridiplantae</taxon>
        <taxon>Streptophyta</taxon>
        <taxon>Embryophyta</taxon>
        <taxon>Tracheophyta</taxon>
        <taxon>Spermatophyta</taxon>
        <taxon>Magnoliopsida</taxon>
        <taxon>eudicotyledons</taxon>
        <taxon>Gunneridae</taxon>
        <taxon>Pentapetalae</taxon>
        <taxon>asterids</taxon>
        <taxon>lamiids</taxon>
        <taxon>Solanales</taxon>
        <taxon>Solanaceae</taxon>
        <taxon>Solanoideae</taxon>
        <taxon>Solaneae</taxon>
        <taxon>Solanum</taxon>
    </lineage>
</organism>
<dbReference type="Proteomes" id="UP001234989">
    <property type="component" value="Chromosome 6"/>
</dbReference>
<proteinExistence type="predicted"/>
<evidence type="ECO:0000313" key="1">
    <source>
        <dbReference type="EMBL" id="WMV34095.1"/>
    </source>
</evidence>
<name>A0AAF0R7I1_SOLVR</name>
<reference evidence="1" key="1">
    <citation type="submission" date="2023-08" db="EMBL/GenBank/DDBJ databases">
        <title>A de novo genome assembly of Solanum verrucosum Schlechtendal, a Mexican diploid species geographically isolated from the other diploid A-genome species in potato relatives.</title>
        <authorList>
            <person name="Hosaka K."/>
        </authorList>
    </citation>
    <scope>NUCLEOTIDE SEQUENCE</scope>
    <source>
        <tissue evidence="1">Young leaves</tissue>
    </source>
</reference>
<dbReference type="AlphaFoldDB" id="A0AAF0R7I1"/>
<evidence type="ECO:0000313" key="2">
    <source>
        <dbReference type="Proteomes" id="UP001234989"/>
    </source>
</evidence>
<accession>A0AAF0R7I1</accession>
<protein>
    <submittedName>
        <fullName evidence="1">Uncharacterized protein</fullName>
    </submittedName>
</protein>
<gene>
    <name evidence="1" type="ORF">MTR67_027480</name>
</gene>
<dbReference type="EMBL" id="CP133617">
    <property type="protein sequence ID" value="WMV34095.1"/>
    <property type="molecule type" value="Genomic_DNA"/>
</dbReference>
<sequence length="110" mass="12171">MVSPSHCPVSSALDSTYETGNSKAKHVLDKLSKTYKNVDSLALITGVSKKILQLQCDDSFCEDVSLNTKVPTMLDDTKESNSEEDNPRDNVALFDKCPKRDTLGFSDCFF</sequence>